<evidence type="ECO:0008006" key="4">
    <source>
        <dbReference type="Google" id="ProtNLM"/>
    </source>
</evidence>
<dbReference type="STRING" id="1618446.UV61_C0003G0094"/>
<reference evidence="2 3" key="1">
    <citation type="journal article" date="2015" name="Nature">
        <title>rRNA introns, odd ribosomes, and small enigmatic genomes across a large radiation of phyla.</title>
        <authorList>
            <person name="Brown C.T."/>
            <person name="Hug L.A."/>
            <person name="Thomas B.C."/>
            <person name="Sharon I."/>
            <person name="Castelle C.J."/>
            <person name="Singh A."/>
            <person name="Wilkins M.J."/>
            <person name="Williams K.H."/>
            <person name="Banfield J.F."/>
        </authorList>
    </citation>
    <scope>NUCLEOTIDE SEQUENCE [LARGE SCALE GENOMIC DNA]</scope>
</reference>
<name>A0A0G1EW44_9BACT</name>
<gene>
    <name evidence="2" type="ORF">UV61_C0003G0094</name>
</gene>
<organism evidence="2 3">
    <name type="scientific">Candidatus Gottesmanbacteria bacterium GW2011_GWB1_43_11</name>
    <dbReference type="NCBI Taxonomy" id="1618446"/>
    <lineage>
        <taxon>Bacteria</taxon>
        <taxon>Candidatus Gottesmaniibacteriota</taxon>
    </lineage>
</organism>
<evidence type="ECO:0000256" key="1">
    <source>
        <dbReference type="SAM" id="Phobius"/>
    </source>
</evidence>
<keyword evidence="1" id="KW-1133">Transmembrane helix</keyword>
<accession>A0A0G1EW44</accession>
<evidence type="ECO:0000313" key="3">
    <source>
        <dbReference type="Proteomes" id="UP000034050"/>
    </source>
</evidence>
<comment type="caution">
    <text evidence="2">The sequence shown here is derived from an EMBL/GenBank/DDBJ whole genome shotgun (WGS) entry which is preliminary data.</text>
</comment>
<evidence type="ECO:0000313" key="2">
    <source>
        <dbReference type="EMBL" id="KKS87241.1"/>
    </source>
</evidence>
<dbReference type="PATRIC" id="fig|1618446.3.peg.524"/>
<feature type="transmembrane region" description="Helical" evidence="1">
    <location>
        <begin position="21"/>
        <end position="39"/>
    </location>
</feature>
<dbReference type="Proteomes" id="UP000034050">
    <property type="component" value="Unassembled WGS sequence"/>
</dbReference>
<protein>
    <recommendedName>
        <fullName evidence="4">Cohesin domain-containing protein</fullName>
    </recommendedName>
</protein>
<sequence>MNEIHPVHFEKLTNKVDRLKFLLLFSVLVSLFTLFVIVLKLPEPTSYTSKAGTNTASFSLLPTQISLPPEFGFQVWVNAQNPVAFAHVEINFDKNLVALTQEPELINPMLSRVVKRTSKTDANKTGVVVFAVGLDPINKALAPTGAFQLAKLTFNTITTQSNLTTQLTFNQSALKLVNPDASVFTLTTTNSNLTLNPLVLPSPTPAPSPSPSVAPSPGQIGSCDAYCKSVSLTRGLCRQNAAQCGKSNEVYVAEGNKYCAASRRNDVCCCEK</sequence>
<proteinExistence type="predicted"/>
<keyword evidence="1" id="KW-0472">Membrane</keyword>
<dbReference type="AlphaFoldDB" id="A0A0G1EW44"/>
<dbReference type="EMBL" id="LCFD01000003">
    <property type="protein sequence ID" value="KKS87241.1"/>
    <property type="molecule type" value="Genomic_DNA"/>
</dbReference>
<keyword evidence="1" id="KW-0812">Transmembrane</keyword>